<accession>A0A9I9CTX8</accession>
<evidence type="ECO:0000313" key="1">
    <source>
        <dbReference type="EnsemblPlants" id="MELO3C008217.2.1"/>
    </source>
</evidence>
<protein>
    <submittedName>
        <fullName evidence="1">Uncharacterized protein</fullName>
    </submittedName>
</protein>
<proteinExistence type="predicted"/>
<dbReference type="Gramene" id="MELO3C008217.2.1">
    <property type="protein sequence ID" value="MELO3C008217.2.1"/>
    <property type="gene ID" value="MELO3C008217.2"/>
</dbReference>
<dbReference type="EnsemblPlants" id="MELO3C008217.2.1">
    <property type="protein sequence ID" value="MELO3C008217.2.1"/>
    <property type="gene ID" value="MELO3C008217.2"/>
</dbReference>
<sequence>MPRKEKLLLMPRMGCREYTTANVQYPSTVATLGIGNCRCCHVCMPGITLSTAFPTKLLTSGDVCPTPLGTKPDM</sequence>
<organism evidence="1">
    <name type="scientific">Cucumis melo</name>
    <name type="common">Muskmelon</name>
    <dbReference type="NCBI Taxonomy" id="3656"/>
    <lineage>
        <taxon>Eukaryota</taxon>
        <taxon>Viridiplantae</taxon>
        <taxon>Streptophyta</taxon>
        <taxon>Embryophyta</taxon>
        <taxon>Tracheophyta</taxon>
        <taxon>Spermatophyta</taxon>
        <taxon>Magnoliopsida</taxon>
        <taxon>eudicotyledons</taxon>
        <taxon>Gunneridae</taxon>
        <taxon>Pentapetalae</taxon>
        <taxon>rosids</taxon>
        <taxon>fabids</taxon>
        <taxon>Cucurbitales</taxon>
        <taxon>Cucurbitaceae</taxon>
        <taxon>Benincaseae</taxon>
        <taxon>Cucumis</taxon>
    </lineage>
</organism>
<name>A0A9I9CTX8_CUCME</name>
<reference evidence="1" key="1">
    <citation type="submission" date="2023-03" db="UniProtKB">
        <authorList>
            <consortium name="EnsemblPlants"/>
        </authorList>
    </citation>
    <scope>IDENTIFICATION</scope>
</reference>
<dbReference type="AlphaFoldDB" id="A0A9I9CTX8"/>